<organism evidence="2 3">
    <name type="scientific">Haloprofundus marisrubri</name>
    <dbReference type="NCBI Taxonomy" id="1514971"/>
    <lineage>
        <taxon>Archaea</taxon>
        <taxon>Methanobacteriati</taxon>
        <taxon>Methanobacteriota</taxon>
        <taxon>Stenosarchaea group</taxon>
        <taxon>Halobacteria</taxon>
        <taxon>Halobacteriales</taxon>
        <taxon>Haloferacaceae</taxon>
        <taxon>Haloprofundus</taxon>
    </lineage>
</organism>
<feature type="compositionally biased region" description="Polar residues" evidence="1">
    <location>
        <begin position="79"/>
        <end position="88"/>
    </location>
</feature>
<name>A0A0W1RBR1_9EURY</name>
<evidence type="ECO:0000313" key="3">
    <source>
        <dbReference type="Proteomes" id="UP000054387"/>
    </source>
</evidence>
<feature type="compositionally biased region" description="Acidic residues" evidence="1">
    <location>
        <begin position="46"/>
        <end position="64"/>
    </location>
</feature>
<evidence type="ECO:0000256" key="1">
    <source>
        <dbReference type="SAM" id="MobiDB-lite"/>
    </source>
</evidence>
<reference evidence="2 3" key="1">
    <citation type="submission" date="2015-12" db="EMBL/GenBank/DDBJ databases">
        <title>Haloprofundus marisrubri gen. nov., sp. nov., an extremely halophilic archaeon isolated from the Discovery deep brine-seawater interface in the Red Sea.</title>
        <authorList>
            <person name="Zhang G."/>
            <person name="Stingl U."/>
            <person name="Rashid M."/>
        </authorList>
    </citation>
    <scope>NUCLEOTIDE SEQUENCE [LARGE SCALE GENOMIC DNA]</scope>
    <source>
        <strain evidence="2 3">SB9</strain>
    </source>
</reference>
<dbReference type="OrthoDB" id="313543at2157"/>
<dbReference type="AlphaFoldDB" id="A0A0W1RBR1"/>
<dbReference type="PROSITE" id="PS51257">
    <property type="entry name" value="PROKAR_LIPOPROTEIN"/>
    <property type="match status" value="1"/>
</dbReference>
<keyword evidence="3" id="KW-1185">Reference proteome</keyword>
<comment type="caution">
    <text evidence="2">The sequence shown here is derived from an EMBL/GenBank/DDBJ whole genome shotgun (WGS) entry which is preliminary data.</text>
</comment>
<accession>A0A0W1RBR1</accession>
<dbReference type="EMBL" id="LOPU01000016">
    <property type="protein sequence ID" value="KTG10898.1"/>
    <property type="molecule type" value="Genomic_DNA"/>
</dbReference>
<dbReference type="RefSeq" id="WP_058580696.1">
    <property type="nucleotide sequence ID" value="NZ_LOPU01000016.1"/>
</dbReference>
<dbReference type="Proteomes" id="UP000054387">
    <property type="component" value="Unassembled WGS sequence"/>
</dbReference>
<feature type="compositionally biased region" description="Low complexity" evidence="1">
    <location>
        <begin position="36"/>
        <end position="45"/>
    </location>
</feature>
<sequence>MDRRTFLERTAVLAAVGVAGCTSTGADGGDSGGNGNDNTGNGTDENGTEDDSGDDTTTEGDSDGSDTAIADRTFERTGECNSSGTTTVSREDDAVVVEGCIRGRNGCSVPVLDTAEYDADADRLSVVVGTEVEKEEDEMCSQALVSLGYELRVSFDGPVPTDIAVAHDGPDGQTTVTSSNASE</sequence>
<evidence type="ECO:0000313" key="2">
    <source>
        <dbReference type="EMBL" id="KTG10898.1"/>
    </source>
</evidence>
<feature type="region of interest" description="Disordered" evidence="1">
    <location>
        <begin position="20"/>
        <end position="89"/>
    </location>
</feature>
<gene>
    <name evidence="2" type="ORF">AUR64_06875</name>
</gene>
<feature type="compositionally biased region" description="Gly residues" evidence="1">
    <location>
        <begin position="26"/>
        <end position="35"/>
    </location>
</feature>
<proteinExistence type="predicted"/>
<protein>
    <submittedName>
        <fullName evidence="2">Uncharacterized protein</fullName>
    </submittedName>
</protein>